<name>A0ABV8NPC5_9SPHI</name>
<dbReference type="RefSeq" id="WP_378961294.1">
    <property type="nucleotide sequence ID" value="NZ_JBHRXC010000016.1"/>
</dbReference>
<keyword evidence="3" id="KW-1185">Reference proteome</keyword>
<feature type="transmembrane region" description="Helical" evidence="1">
    <location>
        <begin position="55"/>
        <end position="73"/>
    </location>
</feature>
<evidence type="ECO:0000256" key="1">
    <source>
        <dbReference type="SAM" id="Phobius"/>
    </source>
</evidence>
<organism evidence="2 3">
    <name type="scientific">Pedobacter jamesrossensis</name>
    <dbReference type="NCBI Taxonomy" id="1908238"/>
    <lineage>
        <taxon>Bacteria</taxon>
        <taxon>Pseudomonadati</taxon>
        <taxon>Bacteroidota</taxon>
        <taxon>Sphingobacteriia</taxon>
        <taxon>Sphingobacteriales</taxon>
        <taxon>Sphingobacteriaceae</taxon>
        <taxon>Pedobacter</taxon>
    </lineage>
</organism>
<evidence type="ECO:0000313" key="2">
    <source>
        <dbReference type="EMBL" id="MFC4197658.1"/>
    </source>
</evidence>
<dbReference type="Proteomes" id="UP001595792">
    <property type="component" value="Unassembled WGS sequence"/>
</dbReference>
<protein>
    <submittedName>
        <fullName evidence="2">Uncharacterized protein</fullName>
    </submittedName>
</protein>
<comment type="caution">
    <text evidence="2">The sequence shown here is derived from an EMBL/GenBank/DDBJ whole genome shotgun (WGS) entry which is preliminary data.</text>
</comment>
<reference evidence="3" key="1">
    <citation type="journal article" date="2019" name="Int. J. Syst. Evol. Microbiol.">
        <title>The Global Catalogue of Microorganisms (GCM) 10K type strain sequencing project: providing services to taxonomists for standard genome sequencing and annotation.</title>
        <authorList>
            <consortium name="The Broad Institute Genomics Platform"/>
            <consortium name="The Broad Institute Genome Sequencing Center for Infectious Disease"/>
            <person name="Wu L."/>
            <person name="Ma J."/>
        </authorList>
    </citation>
    <scope>NUCLEOTIDE SEQUENCE [LARGE SCALE GENOMIC DNA]</scope>
    <source>
        <strain evidence="3">CCM 8689</strain>
    </source>
</reference>
<evidence type="ECO:0000313" key="3">
    <source>
        <dbReference type="Proteomes" id="UP001595792"/>
    </source>
</evidence>
<keyword evidence="1" id="KW-1133">Transmembrane helix</keyword>
<keyword evidence="1" id="KW-0472">Membrane</keyword>
<gene>
    <name evidence="2" type="ORF">ACFOUY_13220</name>
</gene>
<keyword evidence="1" id="KW-0812">Transmembrane</keyword>
<accession>A0ABV8NPC5</accession>
<dbReference type="EMBL" id="JBHSBY010000124">
    <property type="protein sequence ID" value="MFC4197658.1"/>
    <property type="molecule type" value="Genomic_DNA"/>
</dbReference>
<sequence length="79" mass="9224">MELDGFHVQMLPDDKLTEIKKIQDSSKKAINDVSALSQVDSLEEKKNDLHLQSTHLVSFMNAWVTYFIWFLILKVKYLP</sequence>
<proteinExistence type="predicted"/>